<accession>A0A6M5Z411</accession>
<evidence type="ECO:0000313" key="3">
    <source>
        <dbReference type="Proteomes" id="UP000503447"/>
    </source>
</evidence>
<proteinExistence type="predicted"/>
<dbReference type="AlphaFoldDB" id="A0A6M5Z411"/>
<organism evidence="2 3">
    <name type="scientific">Frigoriglobus tundricola</name>
    <dbReference type="NCBI Taxonomy" id="2774151"/>
    <lineage>
        <taxon>Bacteria</taxon>
        <taxon>Pseudomonadati</taxon>
        <taxon>Planctomycetota</taxon>
        <taxon>Planctomycetia</taxon>
        <taxon>Gemmatales</taxon>
        <taxon>Gemmataceae</taxon>
        <taxon>Frigoriglobus</taxon>
    </lineage>
</organism>
<dbReference type="RefSeq" id="WP_171475044.1">
    <property type="nucleotide sequence ID" value="NZ_CP053452.2"/>
</dbReference>
<gene>
    <name evidence="2" type="ORF">FTUN_7875</name>
</gene>
<feature type="region of interest" description="Disordered" evidence="1">
    <location>
        <begin position="116"/>
        <end position="135"/>
    </location>
</feature>
<dbReference type="EMBL" id="CP053452">
    <property type="protein sequence ID" value="QJX00251.1"/>
    <property type="molecule type" value="Genomic_DNA"/>
</dbReference>
<sequence>MSNLPDDRQVGEALKRAAHRLLEAHRERLIRRARRALLCHLLAHRTATIDAVRAAVAVPPGVNPKAFGSVPGPLALARIIRPAGARKTARAIGHARPVTVWELADRAEALAWLDTHPDLPEPGPAVDDPADPFAL</sequence>
<dbReference type="Proteomes" id="UP000503447">
    <property type="component" value="Chromosome"/>
</dbReference>
<evidence type="ECO:0000313" key="2">
    <source>
        <dbReference type="EMBL" id="QJX00251.1"/>
    </source>
</evidence>
<evidence type="ECO:0000256" key="1">
    <source>
        <dbReference type="SAM" id="MobiDB-lite"/>
    </source>
</evidence>
<protein>
    <submittedName>
        <fullName evidence="2">Uncharacterized protein</fullName>
    </submittedName>
</protein>
<reference evidence="3" key="1">
    <citation type="submission" date="2020-05" db="EMBL/GenBank/DDBJ databases">
        <title>Frigoriglobus tundricola gen. nov., sp. nov., a psychrotolerant cellulolytic planctomycete of the family Gemmataceae with two divergent copies of 16S rRNA gene.</title>
        <authorList>
            <person name="Kulichevskaya I.S."/>
            <person name="Ivanova A.A."/>
            <person name="Naumoff D.G."/>
            <person name="Beletsky A.V."/>
            <person name="Rijpstra W.I.C."/>
            <person name="Sinninghe Damste J.S."/>
            <person name="Mardanov A.V."/>
            <person name="Ravin N.V."/>
            <person name="Dedysh S.N."/>
        </authorList>
    </citation>
    <scope>NUCLEOTIDE SEQUENCE [LARGE SCALE GENOMIC DNA]</scope>
    <source>
        <strain evidence="3">PL17</strain>
    </source>
</reference>
<keyword evidence="3" id="KW-1185">Reference proteome</keyword>
<dbReference type="KEGG" id="ftj:FTUN_7875"/>
<name>A0A6M5Z411_9BACT</name>